<keyword evidence="1" id="KW-0472">Membrane</keyword>
<keyword evidence="1" id="KW-0812">Transmembrane</keyword>
<dbReference type="PANTHER" id="PTHR43767:SF1">
    <property type="entry name" value="NONRIBOSOMAL PEPTIDE SYNTHASE PES1 (EUROFUNG)-RELATED"/>
    <property type="match status" value="1"/>
</dbReference>
<sequence>MAKLGVKPGDRVVLHLGNSTAAAIACYATMMIGAIVFPMNCRYAPGEVRRLIERLRPALYLGHGDVYGGLSDVDTALLPLERRFVVDGFVPDSGVKSWNELFDAELQPWPSDQDPDAPIILVSTSGTTSEPKLVVHTQNTISHSTAAIVELIESTAGDVTSGVDLASTPIFHSPGWLQLMVAMTLTRKFVWPKCREFDANAFLNAIERHRCTILVATPFGISELIASQRATPRDVGCLSVCYVAGDACRAELYDEFEQVFGKTLRNVLGMSEAAGNLKGGLTNKSMQVRLPGTVRIIDEHGNDTKSGEVGELLYSGDHVFRGYWKSPGVIDDVRRDGWFYTGDLVYKDEQDDIWFVSRKKEIIVRDGENIAPVEIEQRLLEHPFAADAAVTTLPDAKLGERIVGFMKLEADIGDPTPDDVLRSLAPVLADYKIPEFLFFVDHIPRTAWGKADRRRLRAMATEFIR</sequence>
<evidence type="ECO:0008006" key="6">
    <source>
        <dbReference type="Google" id="ProtNLM"/>
    </source>
</evidence>
<evidence type="ECO:0000259" key="3">
    <source>
        <dbReference type="Pfam" id="PF13193"/>
    </source>
</evidence>
<dbReference type="GO" id="GO:0016878">
    <property type="term" value="F:acid-thiol ligase activity"/>
    <property type="evidence" value="ECO:0007669"/>
    <property type="project" value="UniProtKB-ARBA"/>
</dbReference>
<dbReference type="InterPro" id="IPR050237">
    <property type="entry name" value="ATP-dep_AMP-bd_enzyme"/>
</dbReference>
<dbReference type="PANTHER" id="PTHR43767">
    <property type="entry name" value="LONG-CHAIN-FATTY-ACID--COA LIGASE"/>
    <property type="match status" value="1"/>
</dbReference>
<keyword evidence="5" id="KW-1185">Reference proteome</keyword>
<dbReference type="PROSITE" id="PS51257">
    <property type="entry name" value="PROKAR_LIPOPROTEIN"/>
    <property type="match status" value="1"/>
</dbReference>
<feature type="transmembrane region" description="Helical" evidence="1">
    <location>
        <begin position="12"/>
        <end position="37"/>
    </location>
</feature>
<dbReference type="InterPro" id="IPR025110">
    <property type="entry name" value="AMP-bd_C"/>
</dbReference>
<dbReference type="Pfam" id="PF00501">
    <property type="entry name" value="AMP-binding"/>
    <property type="match status" value="1"/>
</dbReference>
<dbReference type="Pfam" id="PF13193">
    <property type="entry name" value="AMP-binding_C"/>
    <property type="match status" value="1"/>
</dbReference>
<keyword evidence="1" id="KW-1133">Transmembrane helix</keyword>
<gene>
    <name evidence="4" type="ORF">BG61_03410</name>
</gene>
<dbReference type="Gene3D" id="3.40.50.12780">
    <property type="entry name" value="N-terminal domain of ligase-like"/>
    <property type="match status" value="1"/>
</dbReference>
<dbReference type="InterPro" id="IPR000873">
    <property type="entry name" value="AMP-dep_synth/lig_dom"/>
</dbReference>
<feature type="domain" description="AMP-binding enzyme C-terminal" evidence="3">
    <location>
        <begin position="374"/>
        <end position="450"/>
    </location>
</feature>
<dbReference type="CDD" id="cd04433">
    <property type="entry name" value="AFD_class_I"/>
    <property type="match status" value="1"/>
</dbReference>
<dbReference type="InterPro" id="IPR045851">
    <property type="entry name" value="AMP-bd_C_sf"/>
</dbReference>
<dbReference type="Proteomes" id="UP000027466">
    <property type="component" value="Unassembled WGS sequence"/>
</dbReference>
<accession>A0A069PCC0</accession>
<evidence type="ECO:0000256" key="1">
    <source>
        <dbReference type="SAM" id="Phobius"/>
    </source>
</evidence>
<evidence type="ECO:0000313" key="5">
    <source>
        <dbReference type="Proteomes" id="UP000027466"/>
    </source>
</evidence>
<comment type="caution">
    <text evidence="4">The sequence shown here is derived from an EMBL/GenBank/DDBJ whole genome shotgun (WGS) entry which is preliminary data.</text>
</comment>
<proteinExistence type="predicted"/>
<name>A0A069PCC0_9BURK</name>
<organism evidence="4 5">
    <name type="scientific">Caballeronia glathei</name>
    <dbReference type="NCBI Taxonomy" id="60547"/>
    <lineage>
        <taxon>Bacteria</taxon>
        <taxon>Pseudomonadati</taxon>
        <taxon>Pseudomonadota</taxon>
        <taxon>Betaproteobacteria</taxon>
        <taxon>Burkholderiales</taxon>
        <taxon>Burkholderiaceae</taxon>
        <taxon>Caballeronia</taxon>
    </lineage>
</organism>
<evidence type="ECO:0000313" key="4">
    <source>
        <dbReference type="EMBL" id="KDR38117.1"/>
    </source>
</evidence>
<dbReference type="InterPro" id="IPR042099">
    <property type="entry name" value="ANL_N_sf"/>
</dbReference>
<dbReference type="SUPFAM" id="SSF56801">
    <property type="entry name" value="Acetyl-CoA synthetase-like"/>
    <property type="match status" value="1"/>
</dbReference>
<dbReference type="EMBL" id="JFHC01000107">
    <property type="protein sequence ID" value="KDR38117.1"/>
    <property type="molecule type" value="Genomic_DNA"/>
</dbReference>
<dbReference type="AlphaFoldDB" id="A0A069PCC0"/>
<dbReference type="STRING" id="60547.GCA_000751215_00256"/>
<feature type="domain" description="AMP-dependent synthetase/ligase" evidence="2">
    <location>
        <begin position="3"/>
        <end position="324"/>
    </location>
</feature>
<evidence type="ECO:0000259" key="2">
    <source>
        <dbReference type="Pfam" id="PF00501"/>
    </source>
</evidence>
<reference evidence="4 5" key="1">
    <citation type="submission" date="2014-03" db="EMBL/GenBank/DDBJ databases">
        <title>Draft Genome Sequences of Four Burkholderia Strains.</title>
        <authorList>
            <person name="Liu X.Y."/>
            <person name="Li C.X."/>
            <person name="Xu J.H."/>
        </authorList>
    </citation>
    <scope>NUCLEOTIDE SEQUENCE [LARGE SCALE GENOMIC DNA]</scope>
    <source>
        <strain evidence="4 5">DSM 50014</strain>
    </source>
</reference>
<dbReference type="Gene3D" id="3.30.300.30">
    <property type="match status" value="1"/>
</dbReference>
<protein>
    <recommendedName>
        <fullName evidence="6">AMP-dependent synthetase</fullName>
    </recommendedName>
</protein>